<name>R4YLX5_OLEAN</name>
<dbReference type="OrthoDB" id="5293418at2"/>
<protein>
    <recommendedName>
        <fullName evidence="3">DUF7939 domain-containing protein</fullName>
    </recommendedName>
</protein>
<feature type="chain" id="PRO_5004374224" description="DUF7939 domain-containing protein" evidence="2">
    <location>
        <begin position="28"/>
        <end position="559"/>
    </location>
</feature>
<dbReference type="PANTHER" id="PTHR40940">
    <property type="entry name" value="PROTEIN BATD-RELATED"/>
    <property type="match status" value="1"/>
</dbReference>
<evidence type="ECO:0000256" key="2">
    <source>
        <dbReference type="SAM" id="SignalP"/>
    </source>
</evidence>
<accession>R4YLX5</accession>
<evidence type="ECO:0000313" key="5">
    <source>
        <dbReference type="Proteomes" id="UP000032749"/>
    </source>
</evidence>
<organism evidence="4 5">
    <name type="scientific">Oleispira antarctica RB-8</name>
    <dbReference type="NCBI Taxonomy" id="698738"/>
    <lineage>
        <taxon>Bacteria</taxon>
        <taxon>Pseudomonadati</taxon>
        <taxon>Pseudomonadota</taxon>
        <taxon>Gammaproteobacteria</taxon>
        <taxon>Oceanospirillales</taxon>
        <taxon>Oceanospirillaceae</taxon>
        <taxon>Oleispira</taxon>
    </lineage>
</organism>
<feature type="transmembrane region" description="Helical" evidence="1">
    <location>
        <begin position="421"/>
        <end position="441"/>
    </location>
</feature>
<evidence type="ECO:0000313" key="4">
    <source>
        <dbReference type="EMBL" id="CCK75762.1"/>
    </source>
</evidence>
<dbReference type="KEGG" id="oai:OLEAN_C15860"/>
<dbReference type="Pfam" id="PF13584">
    <property type="entry name" value="BatD"/>
    <property type="match status" value="1"/>
</dbReference>
<sequence length="559" mass="63244">MVKKAVTSLLHPMLTLVFLLLAHTVSAGTLTATVDRKAITENDSFRLFLRYDEQVAFGQPDLTVLKKDFRVLNQQRSNQFRSMNGKTVSFTEWTLMLSPIRTGTLIIPAVEFDGQYSQEIEVTVNELAQSVKDQIAKEFFFDIEVDNLNTYVQAQVIYTEKLYYSVNHEDATLSEFKVTDAHVMQLGEVRQYNTNINGQRMGVYERRFAIFAEESGEMVIPGQKFSANIVNSYNRWSRGRPVTVIAEPIRINVKSTPASYPQAPWLPSPQITISDRWSKPYNEWQVGEPVTRTISINARGLSGSQLPELNLPTVEGLKYYPDQSEHNDKTDTQGIEGFLQQSLAIVPTQSGRVTIPEMRVPWWNVETNRLEYAILPTHTVTVAAPENALKMDSSQSTNTPLNTELNASADSTMMNNQNSGYWIAATLFLLLTNIISAFLLWRRSGKPIEKEINKTTVSSKETLKQIKKACQKNDPLLIRENLKEWSQQEFGISSLEELGQKFQDIPLTNSLSELDSTLYQSTENSAFNGQLLWNNLSQAIKKKHSGSSTDQSELSPLYQ</sequence>
<dbReference type="EMBL" id="FO203512">
    <property type="protein sequence ID" value="CCK75762.1"/>
    <property type="molecule type" value="Genomic_DNA"/>
</dbReference>
<dbReference type="STRING" id="698738.OLEAN_C15860"/>
<evidence type="ECO:0000256" key="1">
    <source>
        <dbReference type="SAM" id="Phobius"/>
    </source>
</evidence>
<evidence type="ECO:0000259" key="3">
    <source>
        <dbReference type="Pfam" id="PF25607"/>
    </source>
</evidence>
<dbReference type="Pfam" id="PF25607">
    <property type="entry name" value="DUF7939"/>
    <property type="match status" value="1"/>
</dbReference>
<dbReference type="AlphaFoldDB" id="R4YLX5"/>
<keyword evidence="1" id="KW-0472">Membrane</keyword>
<dbReference type="PANTHER" id="PTHR40940:SF1">
    <property type="entry name" value="PROTEIN BATD"/>
    <property type="match status" value="1"/>
</dbReference>
<proteinExistence type="predicted"/>
<feature type="domain" description="DUF7939" evidence="3">
    <location>
        <begin position="460"/>
        <end position="542"/>
    </location>
</feature>
<keyword evidence="1" id="KW-1133">Transmembrane helix</keyword>
<dbReference type="InterPro" id="IPR025738">
    <property type="entry name" value="BatD"/>
</dbReference>
<dbReference type="Proteomes" id="UP000032749">
    <property type="component" value="Chromosome"/>
</dbReference>
<keyword evidence="5" id="KW-1185">Reference proteome</keyword>
<keyword evidence="1" id="KW-0812">Transmembrane</keyword>
<reference evidence="4 5" key="1">
    <citation type="journal article" date="2013" name="Nat. Commun.">
        <title>Genome sequence and functional genomic analysis of the oil-degrading bacterium Oleispira antarctica.</title>
        <authorList>
            <person name="Kube M."/>
            <person name="Chernikova T.N."/>
            <person name="Al-Ramahi Y."/>
            <person name="Beloqui A."/>
            <person name="Lopez-Cortez N."/>
            <person name="Guazzaroni M.E."/>
            <person name="Heipieper H.J."/>
            <person name="Klages S."/>
            <person name="Kotsyurbenko O.R."/>
            <person name="Langer I."/>
            <person name="Nechitaylo T.Y."/>
            <person name="Lunsdorf H."/>
            <person name="Fernandez M."/>
            <person name="Juarez S."/>
            <person name="Ciordia S."/>
            <person name="Singer A."/>
            <person name="Kagan O."/>
            <person name="Egorova O."/>
            <person name="Petit P.A."/>
            <person name="Stogios P."/>
            <person name="Kim Y."/>
            <person name="Tchigvintsev A."/>
            <person name="Flick R."/>
            <person name="Denaro R."/>
            <person name="Genovese M."/>
            <person name="Albar J.P."/>
            <person name="Reva O.N."/>
            <person name="Martinez-Gomariz M."/>
            <person name="Tran H."/>
            <person name="Ferrer M."/>
            <person name="Savchenko A."/>
            <person name="Yakunin A.F."/>
            <person name="Yakimov M.M."/>
            <person name="Golyshina O.V."/>
            <person name="Reinhardt R."/>
            <person name="Golyshin P.N."/>
        </authorList>
    </citation>
    <scope>NUCLEOTIDE SEQUENCE [LARGE SCALE GENOMIC DNA]</scope>
</reference>
<dbReference type="InterPro" id="IPR057699">
    <property type="entry name" value="DUF7939"/>
</dbReference>
<dbReference type="HOGENOM" id="CLU_031701_1_0_6"/>
<gene>
    <name evidence="4" type="ORF">OLEAN_C15860</name>
</gene>
<feature type="signal peptide" evidence="2">
    <location>
        <begin position="1"/>
        <end position="27"/>
    </location>
</feature>
<keyword evidence="2" id="KW-0732">Signal</keyword>